<dbReference type="InterPro" id="IPR021508">
    <property type="entry name" value="Gp17-like"/>
</dbReference>
<name>A0A1H5U282_9HYPH</name>
<dbReference type="OrthoDB" id="7630456at2"/>
<dbReference type="InterPro" id="IPR053745">
    <property type="entry name" value="Viral_Tail_Comp_sf"/>
</dbReference>
<dbReference type="RefSeq" id="WP_103871169.1">
    <property type="nucleotide sequence ID" value="NZ_FNUY01000001.1"/>
</dbReference>
<reference evidence="1 2" key="1">
    <citation type="submission" date="2016-10" db="EMBL/GenBank/DDBJ databases">
        <authorList>
            <person name="de Groot N.N."/>
        </authorList>
    </citation>
    <scope>NUCLEOTIDE SEQUENCE [LARGE SCALE GENOMIC DNA]</scope>
    <source>
        <strain evidence="1 2">DSM 26656</strain>
    </source>
</reference>
<keyword evidence="2" id="KW-1185">Reference proteome</keyword>
<dbReference type="Proteomes" id="UP000236743">
    <property type="component" value="Unassembled WGS sequence"/>
</dbReference>
<evidence type="ECO:0008006" key="3">
    <source>
        <dbReference type="Google" id="ProtNLM"/>
    </source>
</evidence>
<dbReference type="Gene3D" id="3.30.2000.30">
    <property type="match status" value="1"/>
</dbReference>
<sequence length="136" mass="14225">MSDAILALRAAIQARLAADPALTALIGAGRIHGEAPRAARGVYVVHGDVDARDWSTGSDGGCEQDVALVVWAGESSSAKQALEAAALIVKALDDAPLALTGHRLINLKWQSSRLAREAKAGLAFVTIRFRAVTETL</sequence>
<accession>A0A1H5U282</accession>
<gene>
    <name evidence="1" type="ORF">SAMN04488115_101865</name>
</gene>
<dbReference type="AlphaFoldDB" id="A0A1H5U282"/>
<protein>
    <recommendedName>
        <fullName evidence="3">DUF3168 domain-containing protein</fullName>
    </recommendedName>
</protein>
<proteinExistence type="predicted"/>
<dbReference type="Pfam" id="PF11367">
    <property type="entry name" value="Tail_completion_gp17"/>
    <property type="match status" value="1"/>
</dbReference>
<evidence type="ECO:0000313" key="2">
    <source>
        <dbReference type="Proteomes" id="UP000236743"/>
    </source>
</evidence>
<organism evidence="1 2">
    <name type="scientific">Bosea lathyri</name>
    <dbReference type="NCBI Taxonomy" id="1036778"/>
    <lineage>
        <taxon>Bacteria</taxon>
        <taxon>Pseudomonadati</taxon>
        <taxon>Pseudomonadota</taxon>
        <taxon>Alphaproteobacteria</taxon>
        <taxon>Hyphomicrobiales</taxon>
        <taxon>Boseaceae</taxon>
        <taxon>Bosea</taxon>
    </lineage>
</organism>
<dbReference type="EMBL" id="FNUY01000001">
    <property type="protein sequence ID" value="SEF69129.1"/>
    <property type="molecule type" value="Genomic_DNA"/>
</dbReference>
<evidence type="ECO:0000313" key="1">
    <source>
        <dbReference type="EMBL" id="SEF69129.1"/>
    </source>
</evidence>